<dbReference type="OrthoDB" id="10254627at2759"/>
<evidence type="ECO:0000256" key="4">
    <source>
        <dbReference type="SAM" id="MobiDB-lite"/>
    </source>
</evidence>
<dbReference type="PANTHER" id="PTHR21569:SF1">
    <property type="entry name" value="SMALL RIBOSOMAL SUBUNIT PROTEIN US9M"/>
    <property type="match status" value="1"/>
</dbReference>
<reference evidence="5 6" key="1">
    <citation type="journal article" date="2020" name="ISME J.">
        <title>Uncovering the hidden diversity of litter-decomposition mechanisms in mushroom-forming fungi.</title>
        <authorList>
            <person name="Floudas D."/>
            <person name="Bentzer J."/>
            <person name="Ahren D."/>
            <person name="Johansson T."/>
            <person name="Persson P."/>
            <person name="Tunlid A."/>
        </authorList>
    </citation>
    <scope>NUCLEOTIDE SEQUENCE [LARGE SCALE GENOMIC DNA]</scope>
    <source>
        <strain evidence="5 6">CBS 101986</strain>
    </source>
</reference>
<keyword evidence="2" id="KW-0689">Ribosomal protein</keyword>
<protein>
    <submittedName>
        <fullName evidence="5">Uncharacterized protein</fullName>
    </submittedName>
</protein>
<dbReference type="InterPro" id="IPR014721">
    <property type="entry name" value="Ribsml_uS5_D2-typ_fold_subgr"/>
</dbReference>
<feature type="compositionally biased region" description="Basic and acidic residues" evidence="4">
    <location>
        <begin position="32"/>
        <end position="48"/>
    </location>
</feature>
<evidence type="ECO:0000256" key="2">
    <source>
        <dbReference type="ARBA" id="ARBA00022980"/>
    </source>
</evidence>
<name>A0A8H5F2A4_9AGAR</name>
<accession>A0A8H5F2A4</accession>
<comment type="similarity">
    <text evidence="1">Belongs to the universal ribosomal protein uS9 family.</text>
</comment>
<dbReference type="Pfam" id="PF00380">
    <property type="entry name" value="Ribosomal_S9"/>
    <property type="match status" value="1"/>
</dbReference>
<proteinExistence type="inferred from homology"/>
<evidence type="ECO:0000313" key="5">
    <source>
        <dbReference type="EMBL" id="KAF5320936.1"/>
    </source>
</evidence>
<dbReference type="GO" id="GO:0006412">
    <property type="term" value="P:translation"/>
    <property type="evidence" value="ECO:0007669"/>
    <property type="project" value="InterPro"/>
</dbReference>
<keyword evidence="3" id="KW-0687">Ribonucleoprotein</keyword>
<evidence type="ECO:0000256" key="1">
    <source>
        <dbReference type="ARBA" id="ARBA00005251"/>
    </source>
</evidence>
<dbReference type="GO" id="GO:0005763">
    <property type="term" value="C:mitochondrial small ribosomal subunit"/>
    <property type="evidence" value="ECO:0007669"/>
    <property type="project" value="TreeGrafter"/>
</dbReference>
<evidence type="ECO:0000256" key="3">
    <source>
        <dbReference type="ARBA" id="ARBA00023274"/>
    </source>
</evidence>
<keyword evidence="6" id="KW-1185">Reference proteome</keyword>
<organism evidence="5 6">
    <name type="scientific">Psilocybe cf. subviscida</name>
    <dbReference type="NCBI Taxonomy" id="2480587"/>
    <lineage>
        <taxon>Eukaryota</taxon>
        <taxon>Fungi</taxon>
        <taxon>Dikarya</taxon>
        <taxon>Basidiomycota</taxon>
        <taxon>Agaricomycotina</taxon>
        <taxon>Agaricomycetes</taxon>
        <taxon>Agaricomycetidae</taxon>
        <taxon>Agaricales</taxon>
        <taxon>Agaricineae</taxon>
        <taxon>Strophariaceae</taxon>
        <taxon>Psilocybe</taxon>
    </lineage>
</organism>
<dbReference type="GO" id="GO:0003735">
    <property type="term" value="F:structural constituent of ribosome"/>
    <property type="evidence" value="ECO:0007669"/>
    <property type="project" value="InterPro"/>
</dbReference>
<dbReference type="AlphaFoldDB" id="A0A8H5F2A4"/>
<dbReference type="SUPFAM" id="SSF54211">
    <property type="entry name" value="Ribosomal protein S5 domain 2-like"/>
    <property type="match status" value="1"/>
</dbReference>
<dbReference type="EMBL" id="JAACJJ010000028">
    <property type="protein sequence ID" value="KAF5320936.1"/>
    <property type="molecule type" value="Genomic_DNA"/>
</dbReference>
<dbReference type="Proteomes" id="UP000567179">
    <property type="component" value="Unassembled WGS sequence"/>
</dbReference>
<evidence type="ECO:0000313" key="6">
    <source>
        <dbReference type="Proteomes" id="UP000567179"/>
    </source>
</evidence>
<dbReference type="InterPro" id="IPR000754">
    <property type="entry name" value="Ribosomal_uS9"/>
</dbReference>
<dbReference type="InterPro" id="IPR020568">
    <property type="entry name" value="Ribosomal_Su5_D2-typ_SF"/>
</dbReference>
<dbReference type="Gene3D" id="3.30.230.10">
    <property type="match status" value="1"/>
</dbReference>
<dbReference type="GO" id="GO:0003723">
    <property type="term" value="F:RNA binding"/>
    <property type="evidence" value="ECO:0007669"/>
    <property type="project" value="TreeGrafter"/>
</dbReference>
<sequence length="339" mass="38141">MNILRSALFQQSLRVSSSRGYAAARAFSASSCRREETATRESTERPKPIPESPAFYTTRAVFYEQLMHLEKAIGRSESFLRQNHLLPLPEFAKASLPALQPVWKNQYEMSVEFQTQMTTTRYRKITKLLNTLNDFLRIARTGGCPELAARLEDILSIYESAKKEAFLKRGKKKTVVLDEFGRSYTVGKRKTSSARVWMIPVQHPEVDAPKGEPTPESLLGLELAAPKPKLPVTTTTILVNNIPLNQFFTLPEDRERITRPLKVAGALGKYNVFAIVRGGGTTGQSGALAHGIAQGVVAHDPALEVMFRRSKLSRRDPRMVERKKTGLAKARKRYAWVKR</sequence>
<feature type="region of interest" description="Disordered" evidence="4">
    <location>
        <begin position="32"/>
        <end position="51"/>
    </location>
</feature>
<dbReference type="PANTHER" id="PTHR21569">
    <property type="entry name" value="RIBOSOMAL PROTEIN S9"/>
    <property type="match status" value="1"/>
</dbReference>
<gene>
    <name evidence="5" type="ORF">D9619_001571</name>
</gene>
<comment type="caution">
    <text evidence="5">The sequence shown here is derived from an EMBL/GenBank/DDBJ whole genome shotgun (WGS) entry which is preliminary data.</text>
</comment>